<dbReference type="InterPro" id="IPR019734">
    <property type="entry name" value="TPR_rpt"/>
</dbReference>
<dbReference type="PANTHER" id="PTHR46540:SF1">
    <property type="entry name" value="TETRATRICOPEPTIDE REPEAT PROTEIN 12"/>
    <property type="match status" value="1"/>
</dbReference>
<dbReference type="VEuPathDB" id="VectorBase:PPAPM1_010571"/>
<dbReference type="GO" id="GO:0005813">
    <property type="term" value="C:centrosome"/>
    <property type="evidence" value="ECO:0007669"/>
    <property type="project" value="TreeGrafter"/>
</dbReference>
<dbReference type="AlphaFoldDB" id="A0A1B0DKS4"/>
<dbReference type="GO" id="GO:0070286">
    <property type="term" value="P:axonemal dynein complex assembly"/>
    <property type="evidence" value="ECO:0007669"/>
    <property type="project" value="TreeGrafter"/>
</dbReference>
<sequence>VLLYTFKILGRYLGNDKKHLYSVNIDNFIVKVKEDRTVINNTTNEETSAIAQDKHAFMASMEKDAGRRYAERKERESLAQNLRKLGNAAFRKEEYEKAISMYSKAIDQVRDSPILYNNRALCYMRVGLYKRAIIDCDFVINKLDEKNLRSWLYRAKSYYHLGETRNYEKSISEAKKNNPKDLPFIEDVVKDIEANQQIED</sequence>
<dbReference type="InterPro" id="IPR043195">
    <property type="entry name" value="TTC12"/>
</dbReference>
<name>A0A1B0DKS4_PHLPP</name>
<dbReference type="Gene3D" id="1.25.40.10">
    <property type="entry name" value="Tetratricopeptide repeat domain"/>
    <property type="match status" value="1"/>
</dbReference>
<dbReference type="VEuPathDB" id="VectorBase:PPAI008868"/>
<reference evidence="1" key="1">
    <citation type="submission" date="2022-08" db="UniProtKB">
        <authorList>
            <consortium name="EnsemblMetazoa"/>
        </authorList>
    </citation>
    <scope>IDENTIFICATION</scope>
    <source>
        <strain evidence="1">Israel</strain>
    </source>
</reference>
<protein>
    <submittedName>
        <fullName evidence="1">Uncharacterized protein</fullName>
    </submittedName>
</protein>
<dbReference type="Proteomes" id="UP000092462">
    <property type="component" value="Unassembled WGS sequence"/>
</dbReference>
<dbReference type="GO" id="GO:0007288">
    <property type="term" value="P:sperm axoneme assembly"/>
    <property type="evidence" value="ECO:0007669"/>
    <property type="project" value="TreeGrafter"/>
</dbReference>
<proteinExistence type="predicted"/>
<dbReference type="Pfam" id="PF13414">
    <property type="entry name" value="TPR_11"/>
    <property type="match status" value="1"/>
</dbReference>
<evidence type="ECO:0000313" key="1">
    <source>
        <dbReference type="EnsemblMetazoa" id="PPAI008868-PA"/>
    </source>
</evidence>
<keyword evidence="2" id="KW-1185">Reference proteome</keyword>
<dbReference type="SMART" id="SM00028">
    <property type="entry name" value="TPR"/>
    <property type="match status" value="3"/>
</dbReference>
<dbReference type="GO" id="GO:0005737">
    <property type="term" value="C:cytoplasm"/>
    <property type="evidence" value="ECO:0007669"/>
    <property type="project" value="TreeGrafter"/>
</dbReference>
<dbReference type="EnsemblMetazoa" id="PPAI008868-RA">
    <property type="protein sequence ID" value="PPAI008868-PA"/>
    <property type="gene ID" value="PPAI008868"/>
</dbReference>
<dbReference type="InterPro" id="IPR011990">
    <property type="entry name" value="TPR-like_helical_dom_sf"/>
</dbReference>
<organism evidence="1 2">
    <name type="scientific">Phlebotomus papatasi</name>
    <name type="common">Sandfly</name>
    <dbReference type="NCBI Taxonomy" id="29031"/>
    <lineage>
        <taxon>Eukaryota</taxon>
        <taxon>Metazoa</taxon>
        <taxon>Ecdysozoa</taxon>
        <taxon>Arthropoda</taxon>
        <taxon>Hexapoda</taxon>
        <taxon>Insecta</taxon>
        <taxon>Pterygota</taxon>
        <taxon>Neoptera</taxon>
        <taxon>Endopterygota</taxon>
        <taxon>Diptera</taxon>
        <taxon>Nematocera</taxon>
        <taxon>Psychodoidea</taxon>
        <taxon>Psychodidae</taxon>
        <taxon>Phlebotomus</taxon>
        <taxon>Phlebotomus</taxon>
    </lineage>
</organism>
<dbReference type="SUPFAM" id="SSF48452">
    <property type="entry name" value="TPR-like"/>
    <property type="match status" value="1"/>
</dbReference>
<evidence type="ECO:0000313" key="2">
    <source>
        <dbReference type="Proteomes" id="UP000092462"/>
    </source>
</evidence>
<dbReference type="PROSITE" id="PS50005">
    <property type="entry name" value="TPR"/>
    <property type="match status" value="1"/>
</dbReference>
<dbReference type="EMBL" id="AJVK01016098">
    <property type="status" value="NOT_ANNOTATED_CDS"/>
    <property type="molecule type" value="Genomic_DNA"/>
</dbReference>
<dbReference type="PANTHER" id="PTHR46540">
    <property type="entry name" value="TETRATRICOPEPTIDE REPEAT PROTEIN 12"/>
    <property type="match status" value="1"/>
</dbReference>
<accession>A0A1B0DKS4</accession>